<evidence type="ECO:0000256" key="7">
    <source>
        <dbReference type="ARBA" id="ARBA00023033"/>
    </source>
</evidence>
<evidence type="ECO:0000256" key="4">
    <source>
        <dbReference type="ARBA" id="ARBA00022827"/>
    </source>
</evidence>
<dbReference type="EMBL" id="QGDD01000005">
    <property type="protein sequence ID" value="PWN02629.1"/>
    <property type="molecule type" value="Genomic_DNA"/>
</dbReference>
<proteinExistence type="inferred from homology"/>
<keyword evidence="4" id="KW-0274">FAD</keyword>
<dbReference type="SUPFAM" id="SSF51905">
    <property type="entry name" value="FAD/NAD(P)-binding domain"/>
    <property type="match status" value="1"/>
</dbReference>
<dbReference type="InterPro" id="IPR036188">
    <property type="entry name" value="FAD/NAD-bd_sf"/>
</dbReference>
<evidence type="ECO:0000256" key="5">
    <source>
        <dbReference type="ARBA" id="ARBA00022857"/>
    </source>
</evidence>
<evidence type="ECO:0000313" key="8">
    <source>
        <dbReference type="EMBL" id="PWN02629.1"/>
    </source>
</evidence>
<dbReference type="GO" id="GO:0050660">
    <property type="term" value="F:flavin adenine dinucleotide binding"/>
    <property type="evidence" value="ECO:0007669"/>
    <property type="project" value="InterPro"/>
</dbReference>
<dbReference type="Pfam" id="PF13450">
    <property type="entry name" value="NAD_binding_8"/>
    <property type="match status" value="1"/>
</dbReference>
<reference evidence="8 9" key="1">
    <citation type="submission" date="2018-05" db="EMBL/GenBank/DDBJ databases">
        <title>Nocardioides silvaticus genome.</title>
        <authorList>
            <person name="Li C."/>
            <person name="Wang G."/>
        </authorList>
    </citation>
    <scope>NUCLEOTIDE SEQUENCE [LARGE SCALE GENOMIC DNA]</scope>
    <source>
        <strain evidence="8 9">CCTCC AB 2018079</strain>
    </source>
</reference>
<dbReference type="RefSeq" id="WP_109694351.1">
    <property type="nucleotide sequence ID" value="NZ_QGDD01000005.1"/>
</dbReference>
<dbReference type="PANTHER" id="PTHR43872:SF1">
    <property type="entry name" value="MONOOXYGENASE, PUTATIVE (AFU_ORTHOLOGUE AFUA_8G02570)-RELATED"/>
    <property type="match status" value="1"/>
</dbReference>
<keyword evidence="7 8" id="KW-0503">Monooxygenase</keyword>
<keyword evidence="5" id="KW-0521">NADP</keyword>
<organism evidence="8 9">
    <name type="scientific">Nocardioides silvaticus</name>
    <dbReference type="NCBI Taxonomy" id="2201891"/>
    <lineage>
        <taxon>Bacteria</taxon>
        <taxon>Bacillati</taxon>
        <taxon>Actinomycetota</taxon>
        <taxon>Actinomycetes</taxon>
        <taxon>Propionibacteriales</taxon>
        <taxon>Nocardioidaceae</taxon>
        <taxon>Nocardioides</taxon>
    </lineage>
</organism>
<comment type="cofactor">
    <cofactor evidence="1">
        <name>FAD</name>
        <dbReference type="ChEBI" id="CHEBI:57692"/>
    </cofactor>
</comment>
<evidence type="ECO:0000256" key="2">
    <source>
        <dbReference type="ARBA" id="ARBA00010139"/>
    </source>
</evidence>
<dbReference type="Gene3D" id="3.50.50.60">
    <property type="entry name" value="FAD/NAD(P)-binding domain"/>
    <property type="match status" value="3"/>
</dbReference>
<evidence type="ECO:0000313" key="9">
    <source>
        <dbReference type="Proteomes" id="UP000245507"/>
    </source>
</evidence>
<evidence type="ECO:0000256" key="6">
    <source>
        <dbReference type="ARBA" id="ARBA00023002"/>
    </source>
</evidence>
<dbReference type="AlphaFoldDB" id="A0A316THC3"/>
<keyword evidence="9" id="KW-1185">Reference proteome</keyword>
<evidence type="ECO:0000256" key="3">
    <source>
        <dbReference type="ARBA" id="ARBA00022630"/>
    </source>
</evidence>
<dbReference type="InterPro" id="IPR020946">
    <property type="entry name" value="Flavin_mOase-like"/>
</dbReference>
<dbReference type="GO" id="GO:0050661">
    <property type="term" value="F:NADP binding"/>
    <property type="evidence" value="ECO:0007669"/>
    <property type="project" value="InterPro"/>
</dbReference>
<dbReference type="OrthoDB" id="5168853at2"/>
<accession>A0A316THC3</accession>
<comment type="similarity">
    <text evidence="2">Belongs to the FAD-binding monooxygenase family.</text>
</comment>
<evidence type="ECO:0000256" key="1">
    <source>
        <dbReference type="ARBA" id="ARBA00001974"/>
    </source>
</evidence>
<dbReference type="GO" id="GO:0004499">
    <property type="term" value="F:N,N-dimethylaniline monooxygenase activity"/>
    <property type="evidence" value="ECO:0007669"/>
    <property type="project" value="InterPro"/>
</dbReference>
<name>A0A316THC3_9ACTN</name>
<gene>
    <name evidence="8" type="ORF">DJ010_13075</name>
</gene>
<dbReference type="PANTHER" id="PTHR43872">
    <property type="entry name" value="MONOOXYGENASE, PUTATIVE (AFU_ORTHOLOGUE AFUA_8G02570)-RELATED"/>
    <property type="match status" value="1"/>
</dbReference>
<dbReference type="Proteomes" id="UP000245507">
    <property type="component" value="Unassembled WGS sequence"/>
</dbReference>
<keyword evidence="6" id="KW-0560">Oxidoreductase</keyword>
<dbReference type="FunFam" id="3.50.50.60:FF:000228">
    <property type="entry name" value="FAD-containing monooxygenase EthA"/>
    <property type="match status" value="1"/>
</dbReference>
<keyword evidence="3" id="KW-0285">Flavoprotein</keyword>
<dbReference type="InterPro" id="IPR051820">
    <property type="entry name" value="FAD-binding_MO"/>
</dbReference>
<sequence length="485" mass="54503">MEHVDVLIIGAGLSGVGAAAQLRERLPHKSVAVLEARESMGGTWDLFRYPGIRSDSDMFTFGYKWRPWRSDIALADGPLIMDYIHTVAAEYDVERLIRYRHRVRTAEWDSTTQRWTVTVDVTGEDGDRTTQTLTTGFLWGCAGYYRYDEGFSPTWPGMADFAGDIVHPQHWPEDLVHEGKKVVVIGSGATAVTLVPAMAPDAEHVTMLQRTPTYIMSRPARDPLARLLARFKVPYAAAYPVVRWANILQATVFFQASVRWPERVRGMIRKEVAKQLPPDVPLDPHFDPPYNPWDQRICFVPNGDLFRALRKGTASIETDTIDTFTEKGLRLASGKEIAADIVVTATGFQLLVPFGGIEMRVDGRTVDYGDSLAYKTMMLSGVPNMIFTIGYTNASWTLKADLVIDYACRLLAHLDEHGYTSATPVAAEDVERRPLLDFTPGYVQRSVHLLPSQGDRAPWQLDQNYLKDRITIQRGRIDDGVLHFT</sequence>
<comment type="caution">
    <text evidence="8">The sequence shown here is derived from an EMBL/GenBank/DDBJ whole genome shotgun (WGS) entry which is preliminary data.</text>
</comment>
<protein>
    <submittedName>
        <fullName evidence="8">FAD-containing monooxygenase EthA</fullName>
    </submittedName>
</protein>
<dbReference type="Pfam" id="PF00743">
    <property type="entry name" value="FMO-like"/>
    <property type="match status" value="1"/>
</dbReference>